<evidence type="ECO:0000256" key="2">
    <source>
        <dbReference type="SAM" id="Phobius"/>
    </source>
</evidence>
<sequence length="375" mass="39392">MPHGQDVTSSAKTLLPPPETGKRRAAPTPPPNVRFATIDLKRQAAGPTCGYYEYSIQPYECYSNQKCATSGRYFGCTAGSTPYTTCLDGFDSVCAQSRQGPGTLCCNFKTNLPLCVTALKPLPSRSISTITAFRCGNNYANGRKMLLETDGPDITAYSVPDAPPPSSEASSSSPPSTVTVSVPMTTMMAAVPGSASSESPTEVGAIIGGVIGAIAAVGLVIIALFWIWVRSRSSPKEDTPSNGNSIVESGTPNAPQPYWYSAMAPPENNPHISSVPETDSTFVAYPGVFGSDVNPDADLPGPDPYLRFSPTPTPVTEAYYPHPGVAVTISPISASEHPFGAAEYGRERLSDVSAPSPAKTTGNMLGLPSEQNSRK</sequence>
<evidence type="ECO:0000256" key="1">
    <source>
        <dbReference type="SAM" id="MobiDB-lite"/>
    </source>
</evidence>
<organism evidence="3 4">
    <name type="scientific">Colletotrichum orbiculare (strain 104-T / ATCC 96160 / CBS 514.97 / LARS 414 / MAFF 240422)</name>
    <name type="common">Cucumber anthracnose fungus</name>
    <name type="synonym">Colletotrichum lagenarium</name>
    <dbReference type="NCBI Taxonomy" id="1213857"/>
    <lineage>
        <taxon>Eukaryota</taxon>
        <taxon>Fungi</taxon>
        <taxon>Dikarya</taxon>
        <taxon>Ascomycota</taxon>
        <taxon>Pezizomycotina</taxon>
        <taxon>Sordariomycetes</taxon>
        <taxon>Hypocreomycetidae</taxon>
        <taxon>Glomerellales</taxon>
        <taxon>Glomerellaceae</taxon>
        <taxon>Colletotrichum</taxon>
        <taxon>Colletotrichum orbiculare species complex</taxon>
    </lineage>
</organism>
<dbReference type="STRING" id="1213857.A0A484G6T8"/>
<keyword evidence="2" id="KW-1133">Transmembrane helix</keyword>
<dbReference type="OrthoDB" id="4848805at2759"/>
<gene>
    <name evidence="3" type="ORF">Cob_v000049</name>
</gene>
<protein>
    <submittedName>
        <fullName evidence="3">Uncharacterized protein</fullName>
    </submittedName>
</protein>
<reference evidence="4" key="2">
    <citation type="journal article" date="2019" name="Mol. Plant Microbe Interact.">
        <title>Genome sequence resources for four phytopathogenic fungi from the Colletotrichum orbiculare species complex.</title>
        <authorList>
            <person name="Gan P."/>
            <person name="Tsushima A."/>
            <person name="Narusaka M."/>
            <person name="Narusaka Y."/>
            <person name="Takano Y."/>
            <person name="Kubo Y."/>
            <person name="Shirasu K."/>
        </authorList>
    </citation>
    <scope>GENOME REANNOTATION</scope>
    <source>
        <strain evidence="4">104-T / ATCC 96160 / CBS 514.97 / LARS 414 / MAFF 240422</strain>
    </source>
</reference>
<dbReference type="EMBL" id="AMCV02000001">
    <property type="protein sequence ID" value="TDZ26022.1"/>
    <property type="molecule type" value="Genomic_DNA"/>
</dbReference>
<proteinExistence type="predicted"/>
<keyword evidence="4" id="KW-1185">Reference proteome</keyword>
<feature type="region of interest" description="Disordered" evidence="1">
    <location>
        <begin position="345"/>
        <end position="375"/>
    </location>
</feature>
<comment type="caution">
    <text evidence="3">The sequence shown here is derived from an EMBL/GenBank/DDBJ whole genome shotgun (WGS) entry which is preliminary data.</text>
</comment>
<name>A0A484G6T8_COLOR</name>
<feature type="region of interest" description="Disordered" evidence="1">
    <location>
        <begin position="233"/>
        <end position="252"/>
    </location>
</feature>
<feature type="transmembrane region" description="Helical" evidence="2">
    <location>
        <begin position="203"/>
        <end position="229"/>
    </location>
</feature>
<evidence type="ECO:0000313" key="3">
    <source>
        <dbReference type="EMBL" id="TDZ26022.1"/>
    </source>
</evidence>
<feature type="compositionally biased region" description="Low complexity" evidence="1">
    <location>
        <begin position="167"/>
        <end position="179"/>
    </location>
</feature>
<accession>A0A484G6T8</accession>
<keyword evidence="2" id="KW-0812">Transmembrane</keyword>
<feature type="region of interest" description="Disordered" evidence="1">
    <location>
        <begin position="154"/>
        <end position="179"/>
    </location>
</feature>
<dbReference type="AlphaFoldDB" id="A0A484G6T8"/>
<feature type="region of interest" description="Disordered" evidence="1">
    <location>
        <begin position="1"/>
        <end position="33"/>
    </location>
</feature>
<reference evidence="4" key="1">
    <citation type="journal article" date="2013" name="New Phytol.">
        <title>Comparative genomic and transcriptomic analyses reveal the hemibiotrophic stage shift of Colletotrichum fungi.</title>
        <authorList>
            <person name="Gan P."/>
            <person name="Ikeda K."/>
            <person name="Irieda H."/>
            <person name="Narusaka M."/>
            <person name="O'Connell R.J."/>
            <person name="Narusaka Y."/>
            <person name="Takano Y."/>
            <person name="Kubo Y."/>
            <person name="Shirasu K."/>
        </authorList>
    </citation>
    <scope>NUCLEOTIDE SEQUENCE [LARGE SCALE GENOMIC DNA]</scope>
    <source>
        <strain evidence="4">104-T / ATCC 96160 / CBS 514.97 / LARS 414 / MAFF 240422</strain>
    </source>
</reference>
<feature type="compositionally biased region" description="Polar residues" evidence="1">
    <location>
        <begin position="1"/>
        <end position="12"/>
    </location>
</feature>
<keyword evidence="2" id="KW-0472">Membrane</keyword>
<feature type="compositionally biased region" description="Polar residues" evidence="1">
    <location>
        <begin position="240"/>
        <end position="252"/>
    </location>
</feature>
<dbReference type="Proteomes" id="UP000014480">
    <property type="component" value="Unassembled WGS sequence"/>
</dbReference>
<evidence type="ECO:0000313" key="4">
    <source>
        <dbReference type="Proteomes" id="UP000014480"/>
    </source>
</evidence>